<dbReference type="InterPro" id="IPR027434">
    <property type="entry name" value="Homing_endonucl"/>
</dbReference>
<evidence type="ECO:0000313" key="3">
    <source>
        <dbReference type="Proteomes" id="UP000230232"/>
    </source>
</evidence>
<comment type="caution">
    <text evidence="2">The sequence shown here is derived from an EMBL/GenBank/DDBJ whole genome shotgun (WGS) entry which is preliminary data.</text>
</comment>
<dbReference type="AlphaFoldDB" id="A0A2H0R3J8"/>
<reference evidence="2 3" key="1">
    <citation type="submission" date="2017-09" db="EMBL/GenBank/DDBJ databases">
        <title>Depth-based differentiation of microbial function through sediment-hosted aquifers and enrichment of novel symbionts in the deep terrestrial subsurface.</title>
        <authorList>
            <person name="Probst A.J."/>
            <person name="Ladd B."/>
            <person name="Jarett J.K."/>
            <person name="Geller-Mcgrath D.E."/>
            <person name="Sieber C.M."/>
            <person name="Emerson J.B."/>
            <person name="Anantharaman K."/>
            <person name="Thomas B.C."/>
            <person name="Malmstrom R."/>
            <person name="Stieglmeier M."/>
            <person name="Klingl A."/>
            <person name="Woyke T."/>
            <person name="Ryan C.M."/>
            <person name="Banfield J.F."/>
        </authorList>
    </citation>
    <scope>NUCLEOTIDE SEQUENCE [LARGE SCALE GENOMIC DNA]</scope>
    <source>
        <strain evidence="2">CG10_big_fil_rev_8_21_14_0_10_46_23</strain>
    </source>
</reference>
<feature type="domain" description="DOD-type homing endonuclease" evidence="1">
    <location>
        <begin position="1"/>
        <end position="137"/>
    </location>
</feature>
<name>A0A2H0R3J8_9BACT</name>
<evidence type="ECO:0000313" key="2">
    <source>
        <dbReference type="EMBL" id="PIR41111.1"/>
    </source>
</evidence>
<organism evidence="2 3">
    <name type="scientific">Candidatus Yanofskybacteria bacterium CG10_big_fil_rev_8_21_14_0_10_46_23</name>
    <dbReference type="NCBI Taxonomy" id="1975098"/>
    <lineage>
        <taxon>Bacteria</taxon>
        <taxon>Candidatus Yanofskyibacteriota</taxon>
    </lineage>
</organism>
<sequence>MGDGNLSNPNGRAIRLRITCDKKYPQLIKNFQKVIKKVLPNNKISLIKRDGGCLDISCYSNKWPKILGWKPGPKASQISGIPNWIKSDKKYLTHCLKGLIETDGCIYKDRGYKMIGFTSTIENLSKDVFYGMATLGFKPRIYKVKLPKKLARFNVRLAKNVEMFINLVGPIKR</sequence>
<dbReference type="Gene3D" id="3.10.28.10">
    <property type="entry name" value="Homing endonucleases"/>
    <property type="match status" value="1"/>
</dbReference>
<dbReference type="Proteomes" id="UP000230232">
    <property type="component" value="Unassembled WGS sequence"/>
</dbReference>
<proteinExistence type="predicted"/>
<dbReference type="PROSITE" id="PS50819">
    <property type="entry name" value="INTEIN_ENDONUCLEASE"/>
    <property type="match status" value="1"/>
</dbReference>
<dbReference type="EMBL" id="PCXO01000012">
    <property type="protein sequence ID" value="PIR41111.1"/>
    <property type="molecule type" value="Genomic_DNA"/>
</dbReference>
<dbReference type="Pfam" id="PF14528">
    <property type="entry name" value="LAGLIDADG_3"/>
    <property type="match status" value="1"/>
</dbReference>
<dbReference type="SUPFAM" id="SSF55608">
    <property type="entry name" value="Homing endonucleases"/>
    <property type="match status" value="1"/>
</dbReference>
<dbReference type="GO" id="GO:0004519">
    <property type="term" value="F:endonuclease activity"/>
    <property type="evidence" value="ECO:0007669"/>
    <property type="project" value="InterPro"/>
</dbReference>
<evidence type="ECO:0000259" key="1">
    <source>
        <dbReference type="PROSITE" id="PS50819"/>
    </source>
</evidence>
<dbReference type="InterPro" id="IPR004860">
    <property type="entry name" value="LAGLIDADG_dom"/>
</dbReference>
<dbReference type="InterPro" id="IPR004042">
    <property type="entry name" value="Intein_endonuc_central"/>
</dbReference>
<accession>A0A2H0R3J8</accession>
<gene>
    <name evidence="2" type="ORF">COV31_03140</name>
</gene>
<protein>
    <recommendedName>
        <fullName evidence="1">DOD-type homing endonuclease domain-containing protein</fullName>
    </recommendedName>
</protein>